<evidence type="ECO:0000256" key="3">
    <source>
        <dbReference type="ARBA" id="ARBA00023239"/>
    </source>
</evidence>
<dbReference type="InterPro" id="IPR043594">
    <property type="entry name" value="HMGL"/>
</dbReference>
<protein>
    <submittedName>
        <fullName evidence="5">Hydroxymethylglutaryl-CoA lyase YngG</fullName>
        <ecNumber evidence="5">4.1.3.4</ecNumber>
    </submittedName>
</protein>
<comment type="similarity">
    <text evidence="1">Belongs to the HMG-CoA lyase family.</text>
</comment>
<dbReference type="AlphaFoldDB" id="A0A212KGY8"/>
<name>A0A212KGY8_9DELT</name>
<evidence type="ECO:0000313" key="5">
    <source>
        <dbReference type="EMBL" id="SBW11006.1"/>
    </source>
</evidence>
<organism evidence="5">
    <name type="scientific">uncultured delta proteobacterium</name>
    <dbReference type="NCBI Taxonomy" id="34034"/>
    <lineage>
        <taxon>Bacteria</taxon>
        <taxon>Deltaproteobacteria</taxon>
        <taxon>environmental samples</taxon>
    </lineage>
</organism>
<dbReference type="EC" id="4.1.3.4" evidence="5"/>
<dbReference type="InterPro" id="IPR013785">
    <property type="entry name" value="Aldolase_TIM"/>
</dbReference>
<evidence type="ECO:0000256" key="2">
    <source>
        <dbReference type="ARBA" id="ARBA00022723"/>
    </source>
</evidence>
<dbReference type="CDD" id="cd07938">
    <property type="entry name" value="DRE_TIM_HMGL"/>
    <property type="match status" value="1"/>
</dbReference>
<dbReference type="GO" id="GO:0004419">
    <property type="term" value="F:hydroxymethylglutaryl-CoA lyase activity"/>
    <property type="evidence" value="ECO:0007669"/>
    <property type="project" value="UniProtKB-EC"/>
</dbReference>
<dbReference type="Gene3D" id="3.20.20.70">
    <property type="entry name" value="Aldolase class I"/>
    <property type="match status" value="1"/>
</dbReference>
<reference evidence="5" key="1">
    <citation type="submission" date="2016-04" db="EMBL/GenBank/DDBJ databases">
        <authorList>
            <person name="Evans L.H."/>
            <person name="Alamgir A."/>
            <person name="Owens N."/>
            <person name="Weber N.D."/>
            <person name="Virtaneva K."/>
            <person name="Barbian K."/>
            <person name="Babar A."/>
            <person name="Rosenke K."/>
        </authorList>
    </citation>
    <scope>NUCLEOTIDE SEQUENCE</scope>
    <source>
        <strain evidence="5">86</strain>
    </source>
</reference>
<dbReference type="GO" id="GO:0046951">
    <property type="term" value="P:ketone body biosynthetic process"/>
    <property type="evidence" value="ECO:0007669"/>
    <property type="project" value="TreeGrafter"/>
</dbReference>
<dbReference type="Pfam" id="PF00682">
    <property type="entry name" value="HMGL-like"/>
    <property type="match status" value="1"/>
</dbReference>
<dbReference type="NCBIfam" id="NF004283">
    <property type="entry name" value="PRK05692.1"/>
    <property type="match status" value="1"/>
</dbReference>
<dbReference type="PROSITE" id="PS50991">
    <property type="entry name" value="PYR_CT"/>
    <property type="match status" value="1"/>
</dbReference>
<evidence type="ECO:0000256" key="1">
    <source>
        <dbReference type="ARBA" id="ARBA00009405"/>
    </source>
</evidence>
<dbReference type="PANTHER" id="PTHR42738">
    <property type="entry name" value="HYDROXYMETHYLGLUTARYL-COA LYASE"/>
    <property type="match status" value="1"/>
</dbReference>
<dbReference type="GO" id="GO:0006552">
    <property type="term" value="P:L-leucine catabolic process"/>
    <property type="evidence" value="ECO:0007669"/>
    <property type="project" value="TreeGrafter"/>
</dbReference>
<gene>
    <name evidence="5" type="primary">yngG</name>
    <name evidence="5" type="ORF">KL86DPRO_70127</name>
</gene>
<feature type="domain" description="Pyruvate carboxyltransferase" evidence="4">
    <location>
        <begin position="4"/>
        <end position="270"/>
    </location>
</feature>
<sequence>MSTAQIIDVTARDGFQNLKDWIPTEIKVKVLDQLAAAGIKRLEATSFVSPKAVPQMADAADVLRHMAQAHPGVETDVLAPNLRGAQNAVEAGAKQINYVISVSREHNMANIKRTHEESLADLASIIEAFPQLNISVALATVFGCPFVGCVPTADTLALAEKVAALGIRSVILADTIGVANPRQVRGVYRDFRAAFPDMAVRLHLHDTHGMGLANMLAALDAGCTVFETATGGLGGCPFAPGAAGNTATEDAVNMLHRMGVATGINLERLLDVVKTLRENVKASLPGRFSVARGFQEFCFYEK</sequence>
<dbReference type="SUPFAM" id="SSF51569">
    <property type="entry name" value="Aldolase"/>
    <property type="match status" value="1"/>
</dbReference>
<dbReference type="EMBL" id="FLUQ01000007">
    <property type="protein sequence ID" value="SBW11006.1"/>
    <property type="molecule type" value="Genomic_DNA"/>
</dbReference>
<proteinExistence type="inferred from homology"/>
<keyword evidence="2" id="KW-0479">Metal-binding</keyword>
<evidence type="ECO:0000259" key="4">
    <source>
        <dbReference type="PROSITE" id="PS50991"/>
    </source>
</evidence>
<dbReference type="PANTHER" id="PTHR42738:SF7">
    <property type="entry name" value="HYDROXYMETHYLGLUTARYL-COA LYASE"/>
    <property type="match status" value="1"/>
</dbReference>
<keyword evidence="3 5" id="KW-0456">Lyase</keyword>
<dbReference type="GO" id="GO:0046872">
    <property type="term" value="F:metal ion binding"/>
    <property type="evidence" value="ECO:0007669"/>
    <property type="project" value="UniProtKB-KW"/>
</dbReference>
<dbReference type="InterPro" id="IPR000891">
    <property type="entry name" value="PYR_CT"/>
</dbReference>
<accession>A0A212KGY8</accession>